<name>A0A7R8XI78_9CRUS</name>
<evidence type="ECO:0000256" key="4">
    <source>
        <dbReference type="PROSITE-ProRule" id="PRU00175"/>
    </source>
</evidence>
<proteinExistence type="predicted"/>
<dbReference type="GO" id="GO:0007131">
    <property type="term" value="P:reciprocal meiotic recombination"/>
    <property type="evidence" value="ECO:0007669"/>
    <property type="project" value="InterPro"/>
</dbReference>
<dbReference type="GO" id="GO:0008270">
    <property type="term" value="F:zinc ion binding"/>
    <property type="evidence" value="ECO:0007669"/>
    <property type="project" value="UniProtKB-KW"/>
</dbReference>
<evidence type="ECO:0000259" key="6">
    <source>
        <dbReference type="PROSITE" id="PS50089"/>
    </source>
</evidence>
<keyword evidence="5" id="KW-0175">Coiled coil</keyword>
<dbReference type="InterPro" id="IPR042123">
    <property type="entry name" value="Zip3/RNF212-like"/>
</dbReference>
<dbReference type="InterPro" id="IPR001841">
    <property type="entry name" value="Znf_RING"/>
</dbReference>
<keyword evidence="1 4" id="KW-0863">Zinc-finger</keyword>
<dbReference type="PROSITE" id="PS50089">
    <property type="entry name" value="ZF_RING_2"/>
    <property type="match status" value="1"/>
</dbReference>
<dbReference type="OrthoDB" id="2535391at2759"/>
<feature type="domain" description="RING-type" evidence="6">
    <location>
        <begin position="6"/>
        <end position="56"/>
    </location>
</feature>
<organism evidence="7">
    <name type="scientific">Darwinula stevensoni</name>
    <dbReference type="NCBI Taxonomy" id="69355"/>
    <lineage>
        <taxon>Eukaryota</taxon>
        <taxon>Metazoa</taxon>
        <taxon>Ecdysozoa</taxon>
        <taxon>Arthropoda</taxon>
        <taxon>Crustacea</taxon>
        <taxon>Oligostraca</taxon>
        <taxon>Ostracoda</taxon>
        <taxon>Podocopa</taxon>
        <taxon>Podocopida</taxon>
        <taxon>Darwinulocopina</taxon>
        <taxon>Darwinuloidea</taxon>
        <taxon>Darwinulidae</taxon>
        <taxon>Darwinula</taxon>
    </lineage>
</organism>
<evidence type="ECO:0000313" key="8">
    <source>
        <dbReference type="Proteomes" id="UP000677054"/>
    </source>
</evidence>
<evidence type="ECO:0000256" key="1">
    <source>
        <dbReference type="ARBA" id="ARBA00022771"/>
    </source>
</evidence>
<dbReference type="PANTHER" id="PTHR22663">
    <property type="entry name" value="RING FINGER PROTEIN NARYA-RELATED"/>
    <property type="match status" value="1"/>
</dbReference>
<sequence length="361" mass="40367">MDWVHCNACYRQPDDPDCTPVHMTDCSHLFCNLCWQKHTHAPGNGGSPVFVCPECRKHAATYPLTSQTGGRPRRLCQSITTTASECFRTLMEAIEFQKTHSHHLFKQNKDKINLLKGRINVMMAEYQKLRAEKQATDKKLLASEQRLVEASGEKQETEHKLHVTQKRLMEVEEELQKLRRENASFLQRLSAIASTQAQVHPQATYTSTYSCPQSRDSTPALQMTSYQKPSSVEMQSLRHSHAPVISHGPYGGSGRHTNDGTVHRPSPLDAIRQKSFSPSTPGVGSSLHSISPNRGSAHLPISDISLLSQLQENVVQTDLNENCAVGSYTWTVTMAVFETSMHQPELSMVYRCIEVVGRDAG</sequence>
<dbReference type="Gene3D" id="3.30.40.10">
    <property type="entry name" value="Zinc/RING finger domain, C3HC4 (zinc finger)"/>
    <property type="match status" value="1"/>
</dbReference>
<keyword evidence="8" id="KW-1185">Reference proteome</keyword>
<dbReference type="PANTHER" id="PTHR22663:SF17">
    <property type="entry name" value="RING FINGER PROTEIN NARYA-RELATED"/>
    <property type="match status" value="1"/>
</dbReference>
<evidence type="ECO:0000256" key="5">
    <source>
        <dbReference type="SAM" id="Coils"/>
    </source>
</evidence>
<gene>
    <name evidence="7" type="ORF">DSTB1V02_LOCUS6359</name>
</gene>
<keyword evidence="2" id="KW-0862">Zinc</keyword>
<protein>
    <recommendedName>
        <fullName evidence="6">RING-type domain-containing protein</fullName>
    </recommendedName>
</protein>
<accession>A0A7R8XI78</accession>
<dbReference type="SUPFAM" id="SSF57850">
    <property type="entry name" value="RING/U-box"/>
    <property type="match status" value="1"/>
</dbReference>
<dbReference type="EMBL" id="LR900673">
    <property type="protein sequence ID" value="CAD7246510.1"/>
    <property type="molecule type" value="Genomic_DNA"/>
</dbReference>
<dbReference type="GO" id="GO:0000795">
    <property type="term" value="C:synaptonemal complex"/>
    <property type="evidence" value="ECO:0007669"/>
    <property type="project" value="InterPro"/>
</dbReference>
<dbReference type="InterPro" id="IPR013083">
    <property type="entry name" value="Znf_RING/FYVE/PHD"/>
</dbReference>
<keyword evidence="3" id="KW-0469">Meiosis</keyword>
<evidence type="ECO:0000313" key="7">
    <source>
        <dbReference type="EMBL" id="CAD7246510.1"/>
    </source>
</evidence>
<reference evidence="7" key="1">
    <citation type="submission" date="2020-11" db="EMBL/GenBank/DDBJ databases">
        <authorList>
            <person name="Tran Van P."/>
        </authorList>
    </citation>
    <scope>NUCLEOTIDE SEQUENCE</scope>
</reference>
<dbReference type="EMBL" id="CAJPEV010001156">
    <property type="protein sequence ID" value="CAG0891060.1"/>
    <property type="molecule type" value="Genomic_DNA"/>
</dbReference>
<dbReference type="GO" id="GO:0019789">
    <property type="term" value="F:SUMO transferase activity"/>
    <property type="evidence" value="ECO:0007669"/>
    <property type="project" value="InterPro"/>
</dbReference>
<dbReference type="GO" id="GO:0007129">
    <property type="term" value="P:homologous chromosome pairing at meiosis"/>
    <property type="evidence" value="ECO:0007669"/>
    <property type="project" value="TreeGrafter"/>
</dbReference>
<dbReference type="AlphaFoldDB" id="A0A7R8XI78"/>
<dbReference type="Proteomes" id="UP000677054">
    <property type="component" value="Unassembled WGS sequence"/>
</dbReference>
<evidence type="ECO:0000256" key="2">
    <source>
        <dbReference type="ARBA" id="ARBA00022833"/>
    </source>
</evidence>
<feature type="coiled-coil region" evidence="5">
    <location>
        <begin position="112"/>
        <end position="188"/>
    </location>
</feature>
<dbReference type="GO" id="GO:0016925">
    <property type="term" value="P:protein sumoylation"/>
    <property type="evidence" value="ECO:0007669"/>
    <property type="project" value="TreeGrafter"/>
</dbReference>
<keyword evidence="1 4" id="KW-0479">Metal-binding</keyword>
<evidence type="ECO:0000256" key="3">
    <source>
        <dbReference type="ARBA" id="ARBA00023254"/>
    </source>
</evidence>